<accession>A0A943I539</accession>
<sequence length="152" mass="16075">MSSYLILFGLALLGYVAHNSTVTISALALIVMRAVLSDSRLSYFGSHGLNWGMILLTAAMITPIALGKIGINDILNVFKSPAGIASVVVGIVVAILGKWGVDVMTNEPQIVVSILVGTIIGVIFFKGVPVGPMIASGIFYMFLQIFTRIFGS</sequence>
<dbReference type="HAMAP" id="MF_01874">
    <property type="entry name" value="UPF0756"/>
    <property type="match status" value="1"/>
</dbReference>
<feature type="transmembrane region" description="Helical" evidence="5">
    <location>
        <begin position="109"/>
        <end position="127"/>
    </location>
</feature>
<feature type="transmembrane region" description="Helical" evidence="5">
    <location>
        <begin position="78"/>
        <end position="97"/>
    </location>
</feature>
<reference evidence="6" key="1">
    <citation type="submission" date="2021-02" db="EMBL/GenBank/DDBJ databases">
        <title>Infant gut strain persistence is associated with maternal origin, phylogeny, and functional potential including surface adhesion and iron acquisition.</title>
        <authorList>
            <person name="Lou Y.C."/>
        </authorList>
    </citation>
    <scope>NUCLEOTIDE SEQUENCE</scope>
    <source>
        <strain evidence="6">L3_106_000M1_dasL3_106_000M1_concoct_15</strain>
    </source>
</reference>
<dbReference type="PANTHER" id="PTHR38452">
    <property type="entry name" value="UPF0756 MEMBRANE PROTEIN YEAL"/>
    <property type="match status" value="1"/>
</dbReference>
<protein>
    <recommendedName>
        <fullName evidence="5">UPF0756 membrane protein KHX13_09485</fullName>
    </recommendedName>
</protein>
<dbReference type="EMBL" id="JAGZCZ010000013">
    <property type="protein sequence ID" value="MBS5520522.1"/>
    <property type="molecule type" value="Genomic_DNA"/>
</dbReference>
<evidence type="ECO:0000256" key="5">
    <source>
        <dbReference type="HAMAP-Rule" id="MF_01874"/>
    </source>
</evidence>
<keyword evidence="4 5" id="KW-0472">Membrane</keyword>
<evidence type="ECO:0000256" key="2">
    <source>
        <dbReference type="ARBA" id="ARBA00022692"/>
    </source>
</evidence>
<evidence type="ECO:0000256" key="3">
    <source>
        <dbReference type="ARBA" id="ARBA00022989"/>
    </source>
</evidence>
<feature type="transmembrane region" description="Helical" evidence="5">
    <location>
        <begin position="48"/>
        <end position="66"/>
    </location>
</feature>
<comment type="similarity">
    <text evidence="5">Belongs to the UPF0756 family.</text>
</comment>
<evidence type="ECO:0000256" key="4">
    <source>
        <dbReference type="ARBA" id="ARBA00023136"/>
    </source>
</evidence>
<evidence type="ECO:0000313" key="7">
    <source>
        <dbReference type="Proteomes" id="UP000754226"/>
    </source>
</evidence>
<dbReference type="Pfam" id="PF04284">
    <property type="entry name" value="DUF441"/>
    <property type="match status" value="1"/>
</dbReference>
<keyword evidence="3 5" id="KW-1133">Transmembrane helix</keyword>
<feature type="transmembrane region" description="Helical" evidence="5">
    <location>
        <begin position="6"/>
        <end position="36"/>
    </location>
</feature>
<evidence type="ECO:0000256" key="1">
    <source>
        <dbReference type="ARBA" id="ARBA00022475"/>
    </source>
</evidence>
<comment type="subcellular location">
    <subcellularLocation>
        <location evidence="5">Cell membrane</location>
        <topology evidence="5">Multi-pass membrane protein</topology>
    </subcellularLocation>
</comment>
<name>A0A943I539_9FIRM</name>
<dbReference type="GO" id="GO:0005886">
    <property type="term" value="C:plasma membrane"/>
    <property type="evidence" value="ECO:0007669"/>
    <property type="project" value="UniProtKB-SubCell"/>
</dbReference>
<keyword evidence="2 5" id="KW-0812">Transmembrane</keyword>
<gene>
    <name evidence="6" type="ORF">KHX13_09485</name>
</gene>
<dbReference type="AlphaFoldDB" id="A0A943I539"/>
<dbReference type="Proteomes" id="UP000754226">
    <property type="component" value="Unassembled WGS sequence"/>
</dbReference>
<dbReference type="PANTHER" id="PTHR38452:SF1">
    <property type="entry name" value="UPF0756 MEMBRANE PROTEIN YEAL"/>
    <property type="match status" value="1"/>
</dbReference>
<dbReference type="InterPro" id="IPR007382">
    <property type="entry name" value="UPF0756_TM"/>
</dbReference>
<comment type="caution">
    <text evidence="6">The sequence shown here is derived from an EMBL/GenBank/DDBJ whole genome shotgun (WGS) entry which is preliminary data.</text>
</comment>
<proteinExistence type="inferred from homology"/>
<dbReference type="RefSeq" id="WP_120111487.1">
    <property type="nucleotide sequence ID" value="NZ_CATWGP010000028.1"/>
</dbReference>
<organism evidence="6 7">
    <name type="scientific">Acidaminococcus intestini</name>
    <dbReference type="NCBI Taxonomy" id="187327"/>
    <lineage>
        <taxon>Bacteria</taxon>
        <taxon>Bacillati</taxon>
        <taxon>Bacillota</taxon>
        <taxon>Negativicutes</taxon>
        <taxon>Acidaminococcales</taxon>
        <taxon>Acidaminococcaceae</taxon>
        <taxon>Acidaminococcus</taxon>
    </lineage>
</organism>
<keyword evidence="1 5" id="KW-1003">Cell membrane</keyword>
<evidence type="ECO:0000313" key="6">
    <source>
        <dbReference type="EMBL" id="MBS5520522.1"/>
    </source>
</evidence>